<dbReference type="SMART" id="SM00248">
    <property type="entry name" value="ANK"/>
    <property type="match status" value="6"/>
</dbReference>
<feature type="repeat" description="ANK" evidence="3">
    <location>
        <begin position="323"/>
        <end position="355"/>
    </location>
</feature>
<dbReference type="Pfam" id="PF12796">
    <property type="entry name" value="Ank_2"/>
    <property type="match status" value="2"/>
</dbReference>
<dbReference type="InterPro" id="IPR036770">
    <property type="entry name" value="Ankyrin_rpt-contain_sf"/>
</dbReference>
<name>A0ABR4KG56_9EURO</name>
<evidence type="ECO:0000256" key="2">
    <source>
        <dbReference type="ARBA" id="ARBA00023043"/>
    </source>
</evidence>
<keyword evidence="5" id="KW-1185">Reference proteome</keyword>
<proteinExistence type="predicted"/>
<keyword evidence="2 3" id="KW-0040">ANK repeat</keyword>
<dbReference type="Proteomes" id="UP001610446">
    <property type="component" value="Unassembled WGS sequence"/>
</dbReference>
<sequence length="383" mass="41702">MAALPTEVFLHIGTYLAPLDQETLIRTFSHLAPLFTWRQFESTDGNGDTILHLQARTRRRGPKIGPDYRKGPSFLSLLTSNPGSYLHPQNHAGATPLMAATRAHNLPFMRLLLERDPGGVNITDKEGATALWHAIFTLNSEGIALLLQQPLINANHRMGVVDLTWEDKEIEVTPLIWALSGGLGAYKVVAPFLAHSAIDLTCVDGNGRNPLMLAVMSGDKDDRVGRILERRRLALTTFPPGSRDDPAPQPVPGNFDINAIDRGGETALQIAAWEGAAESIKLILSQEGVEADMANLLHRAIYHHAIEAILAHGGVDVDHLDQGGRSALSNAVTRDDCESARVLLRYGARPDLQHSDGYTPISRAAMAMQADMVELLERAIGII</sequence>
<gene>
    <name evidence="4" type="ORF">BJY01DRAFT_209998</name>
</gene>
<organism evidence="4 5">
    <name type="scientific">Aspergillus pseudoustus</name>
    <dbReference type="NCBI Taxonomy" id="1810923"/>
    <lineage>
        <taxon>Eukaryota</taxon>
        <taxon>Fungi</taxon>
        <taxon>Dikarya</taxon>
        <taxon>Ascomycota</taxon>
        <taxon>Pezizomycotina</taxon>
        <taxon>Eurotiomycetes</taxon>
        <taxon>Eurotiomycetidae</taxon>
        <taxon>Eurotiales</taxon>
        <taxon>Aspergillaceae</taxon>
        <taxon>Aspergillus</taxon>
        <taxon>Aspergillus subgen. Nidulantes</taxon>
    </lineage>
</organism>
<evidence type="ECO:0000313" key="5">
    <source>
        <dbReference type="Proteomes" id="UP001610446"/>
    </source>
</evidence>
<evidence type="ECO:0000313" key="4">
    <source>
        <dbReference type="EMBL" id="KAL2850302.1"/>
    </source>
</evidence>
<dbReference type="EMBL" id="JBFXLU010000037">
    <property type="protein sequence ID" value="KAL2850302.1"/>
    <property type="molecule type" value="Genomic_DNA"/>
</dbReference>
<dbReference type="PANTHER" id="PTHR24173">
    <property type="entry name" value="ANKYRIN REPEAT CONTAINING"/>
    <property type="match status" value="1"/>
</dbReference>
<dbReference type="InterPro" id="IPR002110">
    <property type="entry name" value="Ankyrin_rpt"/>
</dbReference>
<dbReference type="PANTHER" id="PTHR24173:SF74">
    <property type="entry name" value="ANKYRIN REPEAT DOMAIN-CONTAINING PROTEIN 16"/>
    <property type="match status" value="1"/>
</dbReference>
<evidence type="ECO:0000256" key="1">
    <source>
        <dbReference type="ARBA" id="ARBA00022737"/>
    </source>
</evidence>
<accession>A0ABR4KG56</accession>
<reference evidence="4 5" key="1">
    <citation type="submission" date="2024-07" db="EMBL/GenBank/DDBJ databases">
        <title>Section-level genome sequencing and comparative genomics of Aspergillus sections Usti and Cavernicolus.</title>
        <authorList>
            <consortium name="Lawrence Berkeley National Laboratory"/>
            <person name="Nybo J.L."/>
            <person name="Vesth T.C."/>
            <person name="Theobald S."/>
            <person name="Frisvad J.C."/>
            <person name="Larsen T.O."/>
            <person name="Kjaerboelling I."/>
            <person name="Rothschild-Mancinelli K."/>
            <person name="Lyhne E.K."/>
            <person name="Kogle M.E."/>
            <person name="Barry K."/>
            <person name="Clum A."/>
            <person name="Na H."/>
            <person name="Ledsgaard L."/>
            <person name="Lin J."/>
            <person name="Lipzen A."/>
            <person name="Kuo A."/>
            <person name="Riley R."/>
            <person name="Mondo S."/>
            <person name="Labutti K."/>
            <person name="Haridas S."/>
            <person name="Pangalinan J."/>
            <person name="Salamov A.A."/>
            <person name="Simmons B.A."/>
            <person name="Magnuson J.K."/>
            <person name="Chen J."/>
            <person name="Drula E."/>
            <person name="Henrissat B."/>
            <person name="Wiebenga A."/>
            <person name="Lubbers R.J."/>
            <person name="Gomes A.C."/>
            <person name="Makela M.R."/>
            <person name="Stajich J."/>
            <person name="Grigoriev I.V."/>
            <person name="Mortensen U.H."/>
            <person name="De Vries R.P."/>
            <person name="Baker S.E."/>
            <person name="Andersen M.R."/>
        </authorList>
    </citation>
    <scope>NUCLEOTIDE SEQUENCE [LARGE SCALE GENOMIC DNA]</scope>
    <source>
        <strain evidence="4 5">CBS 123904</strain>
    </source>
</reference>
<evidence type="ECO:0000256" key="3">
    <source>
        <dbReference type="PROSITE-ProRule" id="PRU00023"/>
    </source>
</evidence>
<dbReference type="PROSITE" id="PS50088">
    <property type="entry name" value="ANK_REPEAT"/>
    <property type="match status" value="1"/>
</dbReference>
<dbReference type="Gene3D" id="1.25.40.20">
    <property type="entry name" value="Ankyrin repeat-containing domain"/>
    <property type="match status" value="2"/>
</dbReference>
<keyword evidence="1" id="KW-0677">Repeat</keyword>
<protein>
    <submittedName>
        <fullName evidence="4">Ankyrin repeat-containing domain protein</fullName>
    </submittedName>
</protein>
<dbReference type="SUPFAM" id="SSF48403">
    <property type="entry name" value="Ankyrin repeat"/>
    <property type="match status" value="2"/>
</dbReference>
<comment type="caution">
    <text evidence="4">The sequence shown here is derived from an EMBL/GenBank/DDBJ whole genome shotgun (WGS) entry which is preliminary data.</text>
</comment>